<feature type="domain" description="HTH psq-type" evidence="6">
    <location>
        <begin position="10"/>
        <end position="60"/>
    </location>
</feature>
<evidence type="ECO:0000313" key="8">
    <source>
        <dbReference type="EMBL" id="KAK9686715.1"/>
    </source>
</evidence>
<dbReference type="PROSITE" id="PS51253">
    <property type="entry name" value="HTH_CENPB"/>
    <property type="match status" value="1"/>
</dbReference>
<dbReference type="PROSITE" id="PS50960">
    <property type="entry name" value="HTH_PSQ"/>
    <property type="match status" value="1"/>
</dbReference>
<gene>
    <name evidence="8" type="ORF">QE152_g36982</name>
</gene>
<dbReference type="Proteomes" id="UP001458880">
    <property type="component" value="Unassembled WGS sequence"/>
</dbReference>
<dbReference type="InterPro" id="IPR007889">
    <property type="entry name" value="HTH_Psq"/>
</dbReference>
<dbReference type="SUPFAM" id="SSF46689">
    <property type="entry name" value="Homeodomain-like"/>
    <property type="match status" value="1"/>
</dbReference>
<evidence type="ECO:0000259" key="6">
    <source>
        <dbReference type="PROSITE" id="PS50960"/>
    </source>
</evidence>
<feature type="DNA-binding region" description="H-T-H motif" evidence="4">
    <location>
        <begin position="36"/>
        <end position="56"/>
    </location>
</feature>
<accession>A0AAW1IBL8</accession>
<keyword evidence="3 4" id="KW-0539">Nucleus</keyword>
<feature type="domain" description="HTH CENPB-type" evidence="7">
    <location>
        <begin position="60"/>
        <end position="136"/>
    </location>
</feature>
<feature type="region of interest" description="Disordered" evidence="5">
    <location>
        <begin position="274"/>
        <end position="353"/>
    </location>
</feature>
<evidence type="ECO:0000256" key="2">
    <source>
        <dbReference type="ARBA" id="ARBA00023125"/>
    </source>
</evidence>
<evidence type="ECO:0000256" key="1">
    <source>
        <dbReference type="ARBA" id="ARBA00004123"/>
    </source>
</evidence>
<dbReference type="GO" id="GO:0003677">
    <property type="term" value="F:DNA binding"/>
    <property type="evidence" value="ECO:0007669"/>
    <property type="project" value="UniProtKB-UniRule"/>
</dbReference>
<dbReference type="GO" id="GO:0005634">
    <property type="term" value="C:nucleus"/>
    <property type="evidence" value="ECO:0007669"/>
    <property type="project" value="UniProtKB-SubCell"/>
</dbReference>
<dbReference type="EMBL" id="JASPKY010000686">
    <property type="protein sequence ID" value="KAK9686715.1"/>
    <property type="molecule type" value="Genomic_DNA"/>
</dbReference>
<evidence type="ECO:0000256" key="4">
    <source>
        <dbReference type="PROSITE-ProRule" id="PRU00320"/>
    </source>
</evidence>
<evidence type="ECO:0000259" key="7">
    <source>
        <dbReference type="PROSITE" id="PS51253"/>
    </source>
</evidence>
<reference evidence="8 9" key="1">
    <citation type="journal article" date="2024" name="BMC Genomics">
        <title>De novo assembly and annotation of Popillia japonica's genome with initial clues to its potential as an invasive pest.</title>
        <authorList>
            <person name="Cucini C."/>
            <person name="Boschi S."/>
            <person name="Funari R."/>
            <person name="Cardaioli E."/>
            <person name="Iannotti N."/>
            <person name="Marturano G."/>
            <person name="Paoli F."/>
            <person name="Bruttini M."/>
            <person name="Carapelli A."/>
            <person name="Frati F."/>
            <person name="Nardi F."/>
        </authorList>
    </citation>
    <scope>NUCLEOTIDE SEQUENCE [LARGE SCALE GENOMIC DNA]</scope>
    <source>
        <strain evidence="8">DMR45628</strain>
    </source>
</reference>
<comment type="subcellular location">
    <subcellularLocation>
        <location evidence="1 4">Nucleus</location>
    </subcellularLocation>
</comment>
<keyword evidence="2 4" id="KW-0238">DNA-binding</keyword>
<evidence type="ECO:0000256" key="5">
    <source>
        <dbReference type="SAM" id="MobiDB-lite"/>
    </source>
</evidence>
<evidence type="ECO:0000256" key="3">
    <source>
        <dbReference type="ARBA" id="ARBA00023242"/>
    </source>
</evidence>
<protein>
    <submittedName>
        <fullName evidence="8">CENP-B N-terminal DNA-binding domain</fullName>
    </submittedName>
</protein>
<feature type="compositionally biased region" description="Polar residues" evidence="5">
    <location>
        <begin position="290"/>
        <end position="311"/>
    </location>
</feature>
<comment type="caution">
    <text evidence="8">The sequence shown here is derived from an EMBL/GenBank/DDBJ whole genome shotgun (WGS) entry which is preliminary data.</text>
</comment>
<keyword evidence="9" id="KW-1185">Reference proteome</keyword>
<organism evidence="8 9">
    <name type="scientific">Popillia japonica</name>
    <name type="common">Japanese beetle</name>
    <dbReference type="NCBI Taxonomy" id="7064"/>
    <lineage>
        <taxon>Eukaryota</taxon>
        <taxon>Metazoa</taxon>
        <taxon>Ecdysozoa</taxon>
        <taxon>Arthropoda</taxon>
        <taxon>Hexapoda</taxon>
        <taxon>Insecta</taxon>
        <taxon>Pterygota</taxon>
        <taxon>Neoptera</taxon>
        <taxon>Endopterygota</taxon>
        <taxon>Coleoptera</taxon>
        <taxon>Polyphaga</taxon>
        <taxon>Scarabaeiformia</taxon>
        <taxon>Scarabaeidae</taxon>
        <taxon>Rutelinae</taxon>
        <taxon>Popillia</taxon>
    </lineage>
</organism>
<proteinExistence type="predicted"/>
<dbReference type="Pfam" id="PF05225">
    <property type="entry name" value="HTH_psq"/>
    <property type="match status" value="1"/>
</dbReference>
<sequence>MPNKYRRTLGKRKYRDFSKEELENAIEAVKSKTLSLHEAAQTYGISKSTLWRKVKNRHMKSIGGQTVLSETEEEQIVETILYAADWGFPLDKEDIKDLIQSYLHRQGRTIKTFTNNKPGNNWYYGFIRRNSQLNIRLSENIKRSRAAVSPAILNSYFDELTTTLEGVPPDNILNYDETSFVDDPGRKRVVVRRGPIKGAWRRILNVWKKKNKGPLRKDMFSRLHNSTLKKLEGYGFGPIRSEVVFKRLPKQDLTPRTAEIAEVLKDIFEATRYPTKDHPQSKRKKLNVPADQSITVDSISTPEAQPSGSNQQRKKPKTNLSKYDFSSSDEVDDLKLDLTEKTDMTDEETEKTE</sequence>
<dbReference type="InterPro" id="IPR009057">
    <property type="entry name" value="Homeodomain-like_sf"/>
</dbReference>
<evidence type="ECO:0000313" key="9">
    <source>
        <dbReference type="Proteomes" id="UP001458880"/>
    </source>
</evidence>
<name>A0AAW1IBL8_POPJA</name>
<dbReference type="InterPro" id="IPR006600">
    <property type="entry name" value="HTH_CenpB_DNA-bd_dom"/>
</dbReference>
<dbReference type="AlphaFoldDB" id="A0AAW1IBL8"/>
<feature type="compositionally biased region" description="Basic and acidic residues" evidence="5">
    <location>
        <begin position="333"/>
        <end position="344"/>
    </location>
</feature>
<dbReference type="Gene3D" id="1.10.10.60">
    <property type="entry name" value="Homeodomain-like"/>
    <property type="match status" value="1"/>
</dbReference>